<dbReference type="Gene3D" id="3.20.20.330">
    <property type="entry name" value="Homocysteine-binding-like domain"/>
    <property type="match status" value="1"/>
</dbReference>
<gene>
    <name evidence="2" type="ORF">SEMRO_333_G119560.1</name>
</gene>
<dbReference type="SUPFAM" id="SSF82282">
    <property type="entry name" value="Homocysteine S-methyltransferase"/>
    <property type="match status" value="1"/>
</dbReference>
<name>A0A9N8HBD0_9STRA</name>
<reference evidence="2" key="1">
    <citation type="submission" date="2020-06" db="EMBL/GenBank/DDBJ databases">
        <authorList>
            <consortium name="Plant Systems Biology data submission"/>
        </authorList>
    </citation>
    <scope>NUCLEOTIDE SEQUENCE</scope>
    <source>
        <strain evidence="2">D6</strain>
    </source>
</reference>
<evidence type="ECO:0008006" key="4">
    <source>
        <dbReference type="Google" id="ProtNLM"/>
    </source>
</evidence>
<dbReference type="Proteomes" id="UP001153069">
    <property type="component" value="Unassembled WGS sequence"/>
</dbReference>
<proteinExistence type="predicted"/>
<comment type="caution">
    <text evidence="2">The sequence shown here is derived from an EMBL/GenBank/DDBJ whole genome shotgun (WGS) entry which is preliminary data.</text>
</comment>
<evidence type="ECO:0000313" key="3">
    <source>
        <dbReference type="Proteomes" id="UP001153069"/>
    </source>
</evidence>
<accession>A0A9N8HBD0</accession>
<evidence type="ECO:0000313" key="2">
    <source>
        <dbReference type="EMBL" id="CAB9508091.1"/>
    </source>
</evidence>
<dbReference type="InterPro" id="IPR036589">
    <property type="entry name" value="HCY_dom_sf"/>
</dbReference>
<protein>
    <recommendedName>
        <fullName evidence="4">t-SNARE coiled-coil homology domain-containing protein</fullName>
    </recommendedName>
</protein>
<dbReference type="EMBL" id="CAICTM010000332">
    <property type="protein sequence ID" value="CAB9508091.1"/>
    <property type="molecule type" value="Genomic_DNA"/>
</dbReference>
<evidence type="ECO:0000256" key="1">
    <source>
        <dbReference type="SAM" id="MobiDB-lite"/>
    </source>
</evidence>
<keyword evidence="3" id="KW-1185">Reference proteome</keyword>
<feature type="region of interest" description="Disordered" evidence="1">
    <location>
        <begin position="44"/>
        <end position="65"/>
    </location>
</feature>
<dbReference type="AlphaFoldDB" id="A0A9N8HBD0"/>
<organism evidence="2 3">
    <name type="scientific">Seminavis robusta</name>
    <dbReference type="NCBI Taxonomy" id="568900"/>
    <lineage>
        <taxon>Eukaryota</taxon>
        <taxon>Sar</taxon>
        <taxon>Stramenopiles</taxon>
        <taxon>Ochrophyta</taxon>
        <taxon>Bacillariophyta</taxon>
        <taxon>Bacillariophyceae</taxon>
        <taxon>Bacillariophycidae</taxon>
        <taxon>Naviculales</taxon>
        <taxon>Naviculaceae</taxon>
        <taxon>Seminavis</taxon>
    </lineage>
</organism>
<sequence length="120" mass="13456">MEAVEIVERTWKNSSNNNPPPRIVLGGCCRTRPATIRALRTLVDQRQTTTTTKKQESPASLTSEQERMLARIMGREADFDRQLGEIGEGLQDLADTQQLQTEHVQKQAATIKKVNDKAPL</sequence>